<keyword evidence="3 7" id="KW-0812">Transmembrane</keyword>
<gene>
    <name evidence="9" type="ORF">BXYJ_LOCUS13705</name>
</gene>
<dbReference type="InterPro" id="IPR020846">
    <property type="entry name" value="MFS_dom"/>
</dbReference>
<dbReference type="AlphaFoldDB" id="A0A1I7RJJ8"/>
<evidence type="ECO:0000256" key="6">
    <source>
        <dbReference type="SAM" id="MobiDB-lite"/>
    </source>
</evidence>
<dbReference type="EMBL" id="CAJFCV020000006">
    <property type="protein sequence ID" value="CAG9128922.1"/>
    <property type="molecule type" value="Genomic_DNA"/>
</dbReference>
<dbReference type="InterPro" id="IPR011701">
    <property type="entry name" value="MFS"/>
</dbReference>
<evidence type="ECO:0000256" key="2">
    <source>
        <dbReference type="ARBA" id="ARBA00022448"/>
    </source>
</evidence>
<dbReference type="Proteomes" id="UP000659654">
    <property type="component" value="Unassembled WGS sequence"/>
</dbReference>
<evidence type="ECO:0000313" key="9">
    <source>
        <dbReference type="EMBL" id="CAD5233614.1"/>
    </source>
</evidence>
<name>A0A1I7RJJ8_BURXY</name>
<evidence type="ECO:0000256" key="7">
    <source>
        <dbReference type="SAM" id="Phobius"/>
    </source>
</evidence>
<dbReference type="SUPFAM" id="SSF103473">
    <property type="entry name" value="MFS general substrate transporter"/>
    <property type="match status" value="1"/>
</dbReference>
<dbReference type="InterPro" id="IPR036259">
    <property type="entry name" value="MFS_trans_sf"/>
</dbReference>
<evidence type="ECO:0000256" key="3">
    <source>
        <dbReference type="ARBA" id="ARBA00022692"/>
    </source>
</evidence>
<dbReference type="GO" id="GO:0030672">
    <property type="term" value="C:synaptic vesicle membrane"/>
    <property type="evidence" value="ECO:0007669"/>
    <property type="project" value="TreeGrafter"/>
</dbReference>
<reference evidence="9" key="2">
    <citation type="submission" date="2020-09" db="EMBL/GenBank/DDBJ databases">
        <authorList>
            <person name="Kikuchi T."/>
        </authorList>
    </citation>
    <scope>NUCLEOTIDE SEQUENCE</scope>
    <source>
        <strain evidence="9">Ka4C1</strain>
    </source>
</reference>
<dbReference type="Gene3D" id="1.20.1250.20">
    <property type="entry name" value="MFS general substrate transporter like domains"/>
    <property type="match status" value="1"/>
</dbReference>
<keyword evidence="2" id="KW-0813">Transport</keyword>
<dbReference type="GO" id="GO:0005335">
    <property type="term" value="F:serotonin:sodium:chloride symporter activity"/>
    <property type="evidence" value="ECO:0007669"/>
    <property type="project" value="TreeGrafter"/>
</dbReference>
<feature type="transmembrane region" description="Helical" evidence="7">
    <location>
        <begin position="202"/>
        <end position="223"/>
    </location>
</feature>
<comment type="subcellular location">
    <subcellularLocation>
        <location evidence="1">Membrane</location>
        <topology evidence="1">Multi-pass membrane protein</topology>
    </subcellularLocation>
</comment>
<sequence>MLEELREKHRGKVVIFTVFLALFIDHILFSIVVPILPDYLIRIKGNNDSAYLEASLHRVNLTNFTAVTHEGEYHEAFASTNIPVALLLGTKAVVQIPAGILVSHMTYRIGYAIPVFCGFMITFASSLMFAFSTSYWMLLIARGMNGVGAGFSAVAGMGFLADTFPDNHERGRAISLAFGGIAIGILAGPVVGGVLYHYGGMVLPFVSLATLSLIVGLIQFIVLRPKVSKARPEPTNYSEFLTDPYIIIVAVGLWFGNFAFSMLEPALPLYMVENWGSNSALQGIAFLPSSLAYLIGANVFGFLSKHFRRWLCSFAGFLMIATMALVIPFAQNIYHLIIPNAILGFGLGLVDTNLIPMLGHIADLRHTAVYGSVYAIGDAAACLAFAVGPFVAGPVVRYYGFLTLMIVISVSNLIIAPFMFVLRRLPETVEKKAEISAASENPSFSSSSDNTKEKSEATLAEAVC</sequence>
<feature type="transmembrane region" description="Helical" evidence="7">
    <location>
        <begin position="283"/>
        <end position="303"/>
    </location>
</feature>
<organism evidence="10 12">
    <name type="scientific">Bursaphelenchus xylophilus</name>
    <name type="common">Pinewood nematode worm</name>
    <name type="synonym">Aphelenchoides xylophilus</name>
    <dbReference type="NCBI Taxonomy" id="6326"/>
    <lineage>
        <taxon>Eukaryota</taxon>
        <taxon>Metazoa</taxon>
        <taxon>Ecdysozoa</taxon>
        <taxon>Nematoda</taxon>
        <taxon>Chromadorea</taxon>
        <taxon>Rhabditida</taxon>
        <taxon>Tylenchina</taxon>
        <taxon>Tylenchomorpha</taxon>
        <taxon>Aphelenchoidea</taxon>
        <taxon>Aphelenchoididae</taxon>
        <taxon>Bursaphelenchus</taxon>
    </lineage>
</organism>
<dbReference type="Proteomes" id="UP000095284">
    <property type="component" value="Unplaced"/>
</dbReference>
<feature type="transmembrane region" description="Helical" evidence="7">
    <location>
        <begin position="109"/>
        <end position="129"/>
    </location>
</feature>
<dbReference type="EMBL" id="CAJFDI010000006">
    <property type="protein sequence ID" value="CAD5233614.1"/>
    <property type="molecule type" value="Genomic_DNA"/>
</dbReference>
<dbReference type="SMR" id="A0A1I7RJJ8"/>
<feature type="region of interest" description="Disordered" evidence="6">
    <location>
        <begin position="436"/>
        <end position="464"/>
    </location>
</feature>
<feature type="domain" description="Major facilitator superfamily (MFS) profile" evidence="8">
    <location>
        <begin position="14"/>
        <end position="429"/>
    </location>
</feature>
<accession>A0A1I7RJJ8</accession>
<dbReference type="Proteomes" id="UP000582659">
    <property type="component" value="Unassembled WGS sequence"/>
</dbReference>
<feature type="transmembrane region" description="Helical" evidence="7">
    <location>
        <begin position="244"/>
        <end position="263"/>
    </location>
</feature>
<dbReference type="eggNOG" id="KOG3764">
    <property type="taxonomic scope" value="Eukaryota"/>
</dbReference>
<feature type="transmembrane region" description="Helical" evidence="7">
    <location>
        <begin position="398"/>
        <end position="422"/>
    </location>
</feature>
<keyword evidence="5 7" id="KW-0472">Membrane</keyword>
<feature type="transmembrane region" description="Helical" evidence="7">
    <location>
        <begin position="310"/>
        <end position="330"/>
    </location>
</feature>
<evidence type="ECO:0000256" key="5">
    <source>
        <dbReference type="ARBA" id="ARBA00023136"/>
    </source>
</evidence>
<evidence type="ECO:0000313" key="12">
    <source>
        <dbReference type="WBParaSite" id="BXY_0088000.1"/>
    </source>
</evidence>
<dbReference type="OrthoDB" id="5833990at2759"/>
<dbReference type="PANTHER" id="PTHR23506:SF23">
    <property type="entry name" value="GH10249P"/>
    <property type="match status" value="1"/>
</dbReference>
<evidence type="ECO:0000256" key="1">
    <source>
        <dbReference type="ARBA" id="ARBA00004141"/>
    </source>
</evidence>
<evidence type="ECO:0000313" key="10">
    <source>
        <dbReference type="Proteomes" id="UP000095284"/>
    </source>
</evidence>
<dbReference type="PROSITE" id="PS50850">
    <property type="entry name" value="MFS"/>
    <property type="match status" value="1"/>
</dbReference>
<evidence type="ECO:0000259" key="8">
    <source>
        <dbReference type="PROSITE" id="PS50850"/>
    </source>
</evidence>
<feature type="transmembrane region" description="Helical" evidence="7">
    <location>
        <begin position="173"/>
        <end position="196"/>
    </location>
</feature>
<feature type="transmembrane region" description="Helical" evidence="7">
    <location>
        <begin position="367"/>
        <end position="392"/>
    </location>
</feature>
<dbReference type="PANTHER" id="PTHR23506">
    <property type="entry name" value="GH10249P"/>
    <property type="match status" value="1"/>
</dbReference>
<feature type="compositionally biased region" description="Low complexity" evidence="6">
    <location>
        <begin position="436"/>
        <end position="448"/>
    </location>
</feature>
<keyword evidence="4 7" id="KW-1133">Transmembrane helix</keyword>
<feature type="transmembrane region" description="Helical" evidence="7">
    <location>
        <begin position="135"/>
        <end position="161"/>
    </location>
</feature>
<protein>
    <submittedName>
        <fullName evidence="9">(pine wood nematode) hypothetical protein</fullName>
    </submittedName>
    <submittedName>
        <fullName evidence="12">MFS domain-containing protein</fullName>
    </submittedName>
</protein>
<reference evidence="12" key="1">
    <citation type="submission" date="2016-11" db="UniProtKB">
        <authorList>
            <consortium name="WormBaseParasite"/>
        </authorList>
    </citation>
    <scope>IDENTIFICATION</scope>
</reference>
<dbReference type="GO" id="GO:0043195">
    <property type="term" value="C:terminal bouton"/>
    <property type="evidence" value="ECO:0007669"/>
    <property type="project" value="TreeGrafter"/>
</dbReference>
<keyword evidence="11" id="KW-1185">Reference proteome</keyword>
<feature type="transmembrane region" description="Helical" evidence="7">
    <location>
        <begin position="336"/>
        <end position="355"/>
    </location>
</feature>
<evidence type="ECO:0000256" key="4">
    <source>
        <dbReference type="ARBA" id="ARBA00022989"/>
    </source>
</evidence>
<dbReference type="GO" id="GO:0015842">
    <property type="term" value="P:aminergic neurotransmitter loading into synaptic vesicle"/>
    <property type="evidence" value="ECO:0007669"/>
    <property type="project" value="TreeGrafter"/>
</dbReference>
<feature type="transmembrane region" description="Helical" evidence="7">
    <location>
        <begin position="12"/>
        <end position="36"/>
    </location>
</feature>
<evidence type="ECO:0000313" key="11">
    <source>
        <dbReference type="Proteomes" id="UP000659654"/>
    </source>
</evidence>
<proteinExistence type="predicted"/>
<dbReference type="InterPro" id="IPR050930">
    <property type="entry name" value="MFS_Vesicular_Transporter"/>
</dbReference>
<feature type="transmembrane region" description="Helical" evidence="7">
    <location>
        <begin position="82"/>
        <end position="102"/>
    </location>
</feature>
<dbReference type="Pfam" id="PF07690">
    <property type="entry name" value="MFS_1"/>
    <property type="match status" value="1"/>
</dbReference>
<dbReference type="WBParaSite" id="BXY_0088000.1">
    <property type="protein sequence ID" value="BXY_0088000.1"/>
    <property type="gene ID" value="BXY_0088000"/>
</dbReference>